<evidence type="ECO:0000256" key="4">
    <source>
        <dbReference type="ARBA" id="ARBA00022989"/>
    </source>
</evidence>
<evidence type="ECO:0000313" key="7">
    <source>
        <dbReference type="EMBL" id="ROO26098.1"/>
    </source>
</evidence>
<dbReference type="InterPro" id="IPR011701">
    <property type="entry name" value="MFS"/>
</dbReference>
<feature type="transmembrane region" description="Helical" evidence="6">
    <location>
        <begin position="191"/>
        <end position="210"/>
    </location>
</feature>
<dbReference type="GO" id="GO:0022857">
    <property type="term" value="F:transmembrane transporter activity"/>
    <property type="evidence" value="ECO:0007669"/>
    <property type="project" value="InterPro"/>
</dbReference>
<feature type="transmembrane region" description="Helical" evidence="6">
    <location>
        <begin position="398"/>
        <end position="419"/>
    </location>
</feature>
<dbReference type="PANTHER" id="PTHR12778:SF10">
    <property type="entry name" value="MAJOR FACILITATOR SUPERFAMILY DOMAIN-CONTAINING PROTEIN 3"/>
    <property type="match status" value="1"/>
</dbReference>
<dbReference type="NCBIfam" id="TIGR00901">
    <property type="entry name" value="2A0125"/>
    <property type="match status" value="1"/>
</dbReference>
<feature type="transmembrane region" description="Helical" evidence="6">
    <location>
        <begin position="309"/>
        <end position="327"/>
    </location>
</feature>
<gene>
    <name evidence="7" type="ORF">SAHL_13135</name>
</gene>
<dbReference type="EMBL" id="AYKF01000103">
    <property type="protein sequence ID" value="ROO26098.1"/>
    <property type="molecule type" value="Genomic_DNA"/>
</dbReference>
<dbReference type="Pfam" id="PF07690">
    <property type="entry name" value="MFS_1"/>
    <property type="match status" value="1"/>
</dbReference>
<dbReference type="InterPro" id="IPR036259">
    <property type="entry name" value="MFS_trans_sf"/>
</dbReference>
<dbReference type="RefSeq" id="WP_123591865.1">
    <property type="nucleotide sequence ID" value="NZ_AYKF01000103.1"/>
</dbReference>
<keyword evidence="5 6" id="KW-0472">Membrane</keyword>
<feature type="transmembrane region" description="Helical" evidence="6">
    <location>
        <begin position="57"/>
        <end position="78"/>
    </location>
</feature>
<organism evidence="7 8">
    <name type="scientific">Salinisphaera orenii YIM 95161</name>
    <dbReference type="NCBI Taxonomy" id="1051139"/>
    <lineage>
        <taxon>Bacteria</taxon>
        <taxon>Pseudomonadati</taxon>
        <taxon>Pseudomonadota</taxon>
        <taxon>Gammaproteobacteria</taxon>
        <taxon>Salinisphaerales</taxon>
        <taxon>Salinisphaeraceae</taxon>
        <taxon>Salinisphaera</taxon>
    </lineage>
</organism>
<protein>
    <submittedName>
        <fullName evidence="7">MFS transporter</fullName>
    </submittedName>
</protein>
<feature type="transmembrane region" description="Helical" evidence="6">
    <location>
        <begin position="334"/>
        <end position="354"/>
    </location>
</feature>
<keyword evidence="2" id="KW-0813">Transport</keyword>
<dbReference type="SUPFAM" id="SSF103473">
    <property type="entry name" value="MFS general substrate transporter"/>
    <property type="match status" value="1"/>
</dbReference>
<proteinExistence type="predicted"/>
<evidence type="ECO:0000256" key="5">
    <source>
        <dbReference type="ARBA" id="ARBA00023136"/>
    </source>
</evidence>
<sequence length="463" mass="49790">MTAPSEDAAPARRSWRDALAIYLQPRVIGMGFLGFSSGLPFLLVFSTLSAWLTTADVSRTTIGFFSWIGITYSIKFFWAPVIDRLPLPLLSWLLGRRRGWMLLAQCGLMAGLFGMASTDPSANLEQLAWFGLLVAFASATQDVTVDAWRIEAVADEMQGAMAATYQAGYRLAMLTAGAGSFYIAAVSSWPTAYTVMAALVGVGMVTVLLLGEPEASVSRDTSVREQWALDWLAARSHRPGWLRGIQTWIVGAVVCPFVDFFARYGRLAITILLLVSLFRVADITLGVMANPFYLDTGYSEAEIASVSKIFGLIMTLGGAGLGGVLVVRYGILRPLLAGAVLTAVTNLVFAWLATLDDPGMAALAVTVSADNLSGGMAGSAFIAYLSSLTNTAYTATQYALFSSLMTLPGKFVGGFSGWIVDQFGYGLFFSYTAIAGLPAVLLLIWLIRHDRARRDPDPMETSS</sequence>
<dbReference type="OrthoDB" id="9787815at2"/>
<dbReference type="Gene3D" id="1.20.1250.20">
    <property type="entry name" value="MFS general substrate transporter like domains"/>
    <property type="match status" value="2"/>
</dbReference>
<comment type="subcellular location">
    <subcellularLocation>
        <location evidence="1">Membrane</location>
        <topology evidence="1">Multi-pass membrane protein</topology>
    </subcellularLocation>
</comment>
<keyword evidence="4 6" id="KW-1133">Transmembrane helix</keyword>
<dbReference type="Proteomes" id="UP000285123">
    <property type="component" value="Unassembled WGS sequence"/>
</dbReference>
<feature type="transmembrane region" description="Helical" evidence="6">
    <location>
        <begin position="168"/>
        <end position="185"/>
    </location>
</feature>
<comment type="caution">
    <text evidence="7">The sequence shown here is derived from an EMBL/GenBank/DDBJ whole genome shotgun (WGS) entry which is preliminary data.</text>
</comment>
<feature type="transmembrane region" description="Helical" evidence="6">
    <location>
        <begin position="27"/>
        <end position="51"/>
    </location>
</feature>
<evidence type="ECO:0000256" key="1">
    <source>
        <dbReference type="ARBA" id="ARBA00004141"/>
    </source>
</evidence>
<accession>A0A423PKH6</accession>
<evidence type="ECO:0000256" key="3">
    <source>
        <dbReference type="ARBA" id="ARBA00022692"/>
    </source>
</evidence>
<feature type="transmembrane region" description="Helical" evidence="6">
    <location>
        <begin position="267"/>
        <end position="289"/>
    </location>
</feature>
<feature type="transmembrane region" description="Helical" evidence="6">
    <location>
        <begin position="425"/>
        <end position="447"/>
    </location>
</feature>
<name>A0A423PKH6_9GAMM</name>
<evidence type="ECO:0000256" key="2">
    <source>
        <dbReference type="ARBA" id="ARBA00022448"/>
    </source>
</evidence>
<dbReference type="PANTHER" id="PTHR12778">
    <property type="entry name" value="SOLUTE CARRIER FAMILY 33 ACETYL-COA TRANSPORTER -RELATED"/>
    <property type="match status" value="1"/>
</dbReference>
<evidence type="ECO:0000313" key="8">
    <source>
        <dbReference type="Proteomes" id="UP000285123"/>
    </source>
</evidence>
<dbReference type="AlphaFoldDB" id="A0A423PKH6"/>
<evidence type="ECO:0000256" key="6">
    <source>
        <dbReference type="SAM" id="Phobius"/>
    </source>
</evidence>
<reference evidence="7 8" key="1">
    <citation type="submission" date="2013-10" db="EMBL/GenBank/DDBJ databases">
        <title>Salinisphaera halophila YIM 95161 Genome Sequencing.</title>
        <authorList>
            <person name="Lai Q."/>
            <person name="Li C."/>
            <person name="Shao Z."/>
        </authorList>
    </citation>
    <scope>NUCLEOTIDE SEQUENCE [LARGE SCALE GENOMIC DNA]</scope>
    <source>
        <strain evidence="7 8">YIM 95161</strain>
    </source>
</reference>
<feature type="transmembrane region" description="Helical" evidence="6">
    <location>
        <begin position="360"/>
        <end position="386"/>
    </location>
</feature>
<dbReference type="InterPro" id="IPR004752">
    <property type="entry name" value="AmpG_permease/AT-1"/>
</dbReference>
<feature type="transmembrane region" description="Helical" evidence="6">
    <location>
        <begin position="99"/>
        <end position="116"/>
    </location>
</feature>
<dbReference type="GO" id="GO:0016020">
    <property type="term" value="C:membrane"/>
    <property type="evidence" value="ECO:0007669"/>
    <property type="project" value="UniProtKB-SubCell"/>
</dbReference>
<keyword evidence="3 6" id="KW-0812">Transmembrane</keyword>